<evidence type="ECO:0000259" key="7">
    <source>
        <dbReference type="PROSITE" id="PS51123"/>
    </source>
</evidence>
<dbReference type="PROSITE" id="PS51123">
    <property type="entry name" value="OMPA_2"/>
    <property type="match status" value="1"/>
</dbReference>
<gene>
    <name evidence="8" type="ORF">ACFSR2_13505</name>
</gene>
<keyword evidence="2 4" id="KW-0472">Membrane</keyword>
<feature type="region of interest" description="Disordered" evidence="5">
    <location>
        <begin position="796"/>
        <end position="828"/>
    </location>
</feature>
<feature type="region of interest" description="Disordered" evidence="5">
    <location>
        <begin position="647"/>
        <end position="683"/>
    </location>
</feature>
<evidence type="ECO:0000256" key="4">
    <source>
        <dbReference type="PROSITE-ProRule" id="PRU00473"/>
    </source>
</evidence>
<comment type="subcellular location">
    <subcellularLocation>
        <location evidence="1">Cell outer membrane</location>
    </subcellularLocation>
</comment>
<dbReference type="SUPFAM" id="SSF103088">
    <property type="entry name" value="OmpA-like"/>
    <property type="match status" value="1"/>
</dbReference>
<dbReference type="PANTHER" id="PTHR30329">
    <property type="entry name" value="STATOR ELEMENT OF FLAGELLAR MOTOR COMPLEX"/>
    <property type="match status" value="1"/>
</dbReference>
<dbReference type="InterPro" id="IPR036737">
    <property type="entry name" value="OmpA-like_sf"/>
</dbReference>
<dbReference type="Gene3D" id="3.30.1330.60">
    <property type="entry name" value="OmpA-like domain"/>
    <property type="match status" value="1"/>
</dbReference>
<proteinExistence type="predicted"/>
<comment type="caution">
    <text evidence="8">The sequence shown here is derived from an EMBL/GenBank/DDBJ whole genome shotgun (WGS) entry which is preliminary data.</text>
</comment>
<feature type="chain" id="PRO_5046087439" evidence="6">
    <location>
        <begin position="21"/>
        <end position="828"/>
    </location>
</feature>
<dbReference type="Proteomes" id="UP001597510">
    <property type="component" value="Unassembled WGS sequence"/>
</dbReference>
<dbReference type="EMBL" id="JBHULC010000011">
    <property type="protein sequence ID" value="MFD2521909.1"/>
    <property type="molecule type" value="Genomic_DNA"/>
</dbReference>
<evidence type="ECO:0000256" key="2">
    <source>
        <dbReference type="ARBA" id="ARBA00023136"/>
    </source>
</evidence>
<dbReference type="CDD" id="cd07185">
    <property type="entry name" value="OmpA_C-like"/>
    <property type="match status" value="1"/>
</dbReference>
<name>A0ABW5J7D8_9BACT</name>
<evidence type="ECO:0000313" key="9">
    <source>
        <dbReference type="Proteomes" id="UP001597510"/>
    </source>
</evidence>
<evidence type="ECO:0000256" key="3">
    <source>
        <dbReference type="ARBA" id="ARBA00023237"/>
    </source>
</evidence>
<keyword evidence="9" id="KW-1185">Reference proteome</keyword>
<organism evidence="8 9">
    <name type="scientific">Emticicia soli</name>
    <dbReference type="NCBI Taxonomy" id="2027878"/>
    <lineage>
        <taxon>Bacteria</taxon>
        <taxon>Pseudomonadati</taxon>
        <taxon>Bacteroidota</taxon>
        <taxon>Cytophagia</taxon>
        <taxon>Cytophagales</taxon>
        <taxon>Leadbetterellaceae</taxon>
        <taxon>Emticicia</taxon>
    </lineage>
</organism>
<evidence type="ECO:0000256" key="1">
    <source>
        <dbReference type="ARBA" id="ARBA00004442"/>
    </source>
</evidence>
<keyword evidence="3" id="KW-0998">Cell outer membrane</keyword>
<dbReference type="PANTHER" id="PTHR30329:SF21">
    <property type="entry name" value="LIPOPROTEIN YIAD-RELATED"/>
    <property type="match status" value="1"/>
</dbReference>
<evidence type="ECO:0000256" key="5">
    <source>
        <dbReference type="SAM" id="MobiDB-lite"/>
    </source>
</evidence>
<dbReference type="InterPro" id="IPR006665">
    <property type="entry name" value="OmpA-like"/>
</dbReference>
<feature type="compositionally biased region" description="Basic and acidic residues" evidence="5">
    <location>
        <begin position="649"/>
        <end position="683"/>
    </location>
</feature>
<feature type="domain" description="OmpA-like" evidence="7">
    <location>
        <begin position="712"/>
        <end position="828"/>
    </location>
</feature>
<keyword evidence="6" id="KW-0732">Signal</keyword>
<dbReference type="Pfam" id="PF00691">
    <property type="entry name" value="OmpA"/>
    <property type="match status" value="1"/>
</dbReference>
<dbReference type="InterPro" id="IPR050330">
    <property type="entry name" value="Bact_OuterMem_StrucFunc"/>
</dbReference>
<accession>A0ABW5J7D8</accession>
<dbReference type="PRINTS" id="PR01021">
    <property type="entry name" value="OMPADOMAIN"/>
</dbReference>
<reference evidence="9" key="1">
    <citation type="journal article" date="2019" name="Int. J. Syst. Evol. Microbiol.">
        <title>The Global Catalogue of Microorganisms (GCM) 10K type strain sequencing project: providing services to taxonomists for standard genome sequencing and annotation.</title>
        <authorList>
            <consortium name="The Broad Institute Genomics Platform"/>
            <consortium name="The Broad Institute Genome Sequencing Center for Infectious Disease"/>
            <person name="Wu L."/>
            <person name="Ma J."/>
        </authorList>
    </citation>
    <scope>NUCLEOTIDE SEQUENCE [LARGE SCALE GENOMIC DNA]</scope>
    <source>
        <strain evidence="9">KCTC 52344</strain>
    </source>
</reference>
<feature type="compositionally biased region" description="Basic and acidic residues" evidence="5">
    <location>
        <begin position="812"/>
        <end position="828"/>
    </location>
</feature>
<dbReference type="InterPro" id="IPR006664">
    <property type="entry name" value="OMP_bac"/>
</dbReference>
<protein>
    <submittedName>
        <fullName evidence="8">OmpA family protein</fullName>
    </submittedName>
</protein>
<feature type="signal peptide" evidence="6">
    <location>
        <begin position="1"/>
        <end position="20"/>
    </location>
</feature>
<sequence length="828" mass="92813">MRSLLMLIAVSIFNICTAFATNTTVQQLDSTYTFGAFDKVSGKRLAATFKIYFNKLDPIVIQGTNQGDIQFKPATHGHYEIEISMPNYVTKRIPLNLENLGAGKTNFKELLDLVQDEYVILITDAKDKQIITTAKVKIVDAAKQEVEAKVNPKTGEWKAVLDKTKSYHISIEATGYQGTSVELEAVDANKTVKPPSKFISVSLQKTSAQLLSLTAVDAISKDPIAANYKVLRPEEETLTGQSDETNPYRIEFNPKKKYTVEVSAEGYKTITEQVTFDITPNESVKVLLKKFELQKDNYAFLFKIIDAQTKENLVSTRMRIINLANKQSIAAKIEKEGFSANLTPDTEYSIEVESEGYNQANQNINLKDLIARKQFVQEIFLIKKSADRFKFIVVDEETNKNVPGASLRVYTAKYEPVTLKPTNVQSEWEAELKLAEQYTAEIKVPGYMPYKAPLSNVVKVQQLKIKKVPTAEIYFAATDFYTKTPLVADYKLKTGTTAVTGSLNPEKTRYKVTVTPDNNYELEIASDGYQPYKDAVAFSKAANGVITVEMKKAIYTFTFNPVDSKTKAAIGNVKMSLFDNTKQAVALSNNTAKIAPQNFEKNYTLKVEVANYKSYTENIDLANIVATNFKHDVLLEKMEVAPPPAIVEQKPKEEPKLVPKQEEPPKVEEKVVAKQEEPKKEEVPVVPKPAPVVKEPEKAPVTAIVDDYFKEVAIGKHIKLENVYFDQSQPVIKPQSYPELDKLVNLLKQNPKINIEVIGHTDNVGDPRLNQYLSELRAKAVTNYLFNKGIAPSRLTHAGMGPNQPVAANDTEENRQKNRRVEFVAKEN</sequence>
<evidence type="ECO:0000313" key="8">
    <source>
        <dbReference type="EMBL" id="MFD2521909.1"/>
    </source>
</evidence>
<dbReference type="RefSeq" id="WP_340236184.1">
    <property type="nucleotide sequence ID" value="NZ_JBBEWC010000005.1"/>
</dbReference>
<evidence type="ECO:0000256" key="6">
    <source>
        <dbReference type="SAM" id="SignalP"/>
    </source>
</evidence>